<dbReference type="Gene3D" id="2.40.50.90">
    <property type="match status" value="1"/>
</dbReference>
<evidence type="ECO:0000313" key="6">
    <source>
        <dbReference type="Proteomes" id="UP001500394"/>
    </source>
</evidence>
<name>A0ABP8QW85_9SPHI</name>
<dbReference type="InterPro" id="IPR016071">
    <property type="entry name" value="Staphylococal_nuclease_OB-fold"/>
</dbReference>
<dbReference type="SUPFAM" id="SSF50199">
    <property type="entry name" value="Staphylococcal nuclease"/>
    <property type="match status" value="1"/>
</dbReference>
<evidence type="ECO:0000256" key="3">
    <source>
        <dbReference type="ARBA" id="ARBA00022801"/>
    </source>
</evidence>
<dbReference type="SMART" id="SM00318">
    <property type="entry name" value="SNc"/>
    <property type="match status" value="1"/>
</dbReference>
<evidence type="ECO:0000256" key="1">
    <source>
        <dbReference type="ARBA" id="ARBA00022722"/>
    </source>
</evidence>
<proteinExistence type="predicted"/>
<accession>A0ABP8QW85</accession>
<gene>
    <name evidence="5" type="ORF">GCM10023173_04760</name>
</gene>
<dbReference type="EMBL" id="BAABGR010000006">
    <property type="protein sequence ID" value="GAA4511701.1"/>
    <property type="molecule type" value="Genomic_DNA"/>
</dbReference>
<keyword evidence="3" id="KW-0378">Hydrolase</keyword>
<keyword evidence="6" id="KW-1185">Reference proteome</keyword>
<evidence type="ECO:0000256" key="2">
    <source>
        <dbReference type="ARBA" id="ARBA00022759"/>
    </source>
</evidence>
<evidence type="ECO:0000313" key="5">
    <source>
        <dbReference type="EMBL" id="GAA4511701.1"/>
    </source>
</evidence>
<keyword evidence="1" id="KW-0540">Nuclease</keyword>
<protein>
    <recommendedName>
        <fullName evidence="4">TNase-like domain-containing protein</fullName>
    </recommendedName>
</protein>
<sequence length="145" mass="17181">MYHDPSIFLVDKFVDGDTFWVLNKDQRRIKIRLIGIDAPEDRNAFNKRKHPFGAHSKVYLDSVLTRNPYLKLTFDVDSLDRYGRTLAYAFLNDGTFLNELLVKEGYATLMTIPPNVKYENRLLRAQQYARKHKLGIWDDRWQQND</sequence>
<dbReference type="Pfam" id="PF00565">
    <property type="entry name" value="SNase"/>
    <property type="match status" value="1"/>
</dbReference>
<keyword evidence="2" id="KW-0255">Endonuclease</keyword>
<dbReference type="InterPro" id="IPR035437">
    <property type="entry name" value="SNase_OB-fold_sf"/>
</dbReference>
<feature type="domain" description="TNase-like" evidence="4">
    <location>
        <begin position="4"/>
        <end position="139"/>
    </location>
</feature>
<evidence type="ECO:0000259" key="4">
    <source>
        <dbReference type="PROSITE" id="PS50830"/>
    </source>
</evidence>
<organism evidence="5 6">
    <name type="scientific">Sphingobacterium thermophilum</name>
    <dbReference type="NCBI Taxonomy" id="768534"/>
    <lineage>
        <taxon>Bacteria</taxon>
        <taxon>Pseudomonadati</taxon>
        <taxon>Bacteroidota</taxon>
        <taxon>Sphingobacteriia</taxon>
        <taxon>Sphingobacteriales</taxon>
        <taxon>Sphingobacteriaceae</taxon>
        <taxon>Sphingobacterium</taxon>
    </lineage>
</organism>
<comment type="caution">
    <text evidence="5">The sequence shown here is derived from an EMBL/GenBank/DDBJ whole genome shotgun (WGS) entry which is preliminary data.</text>
</comment>
<dbReference type="PANTHER" id="PTHR12302:SF3">
    <property type="entry name" value="SERINE_THREONINE-PROTEIN KINASE 31"/>
    <property type="match status" value="1"/>
</dbReference>
<dbReference type="Proteomes" id="UP001500394">
    <property type="component" value="Unassembled WGS sequence"/>
</dbReference>
<dbReference type="PANTHER" id="PTHR12302">
    <property type="entry name" value="EBNA2 BINDING PROTEIN P100"/>
    <property type="match status" value="1"/>
</dbReference>
<reference evidence="6" key="1">
    <citation type="journal article" date="2019" name="Int. J. Syst. Evol. Microbiol.">
        <title>The Global Catalogue of Microorganisms (GCM) 10K type strain sequencing project: providing services to taxonomists for standard genome sequencing and annotation.</title>
        <authorList>
            <consortium name="The Broad Institute Genomics Platform"/>
            <consortium name="The Broad Institute Genome Sequencing Center for Infectious Disease"/>
            <person name="Wu L."/>
            <person name="Ma J."/>
        </authorList>
    </citation>
    <scope>NUCLEOTIDE SEQUENCE [LARGE SCALE GENOMIC DNA]</scope>
    <source>
        <strain evidence="6">JCM 17858</strain>
    </source>
</reference>
<dbReference type="PROSITE" id="PS50830">
    <property type="entry name" value="TNASE_3"/>
    <property type="match status" value="1"/>
</dbReference>